<evidence type="ECO:0000256" key="9">
    <source>
        <dbReference type="ARBA" id="ARBA00023012"/>
    </source>
</evidence>
<evidence type="ECO:0000259" key="13">
    <source>
        <dbReference type="PROSITE" id="PS50109"/>
    </source>
</evidence>
<dbReference type="SUPFAM" id="SSF55785">
    <property type="entry name" value="PYP-like sensor domain (PAS domain)"/>
    <property type="match status" value="3"/>
</dbReference>
<dbReference type="InterPro" id="IPR013767">
    <property type="entry name" value="PAS_fold"/>
</dbReference>
<reference evidence="18" key="1">
    <citation type="submission" date="2020-08" db="EMBL/GenBank/DDBJ databases">
        <title>Sulfitobacter aestuariivivens sp. nov., isolated from a tidal flat.</title>
        <authorList>
            <person name="Park S."/>
            <person name="Yoon J.-H."/>
        </authorList>
    </citation>
    <scope>NUCLEOTIDE SEQUENCE</scope>
    <source>
        <strain evidence="18">TSTF-M16</strain>
    </source>
</reference>
<keyword evidence="4 11" id="KW-0597">Phosphoprotein</keyword>
<dbReference type="SUPFAM" id="SSF47384">
    <property type="entry name" value="Homodimeric domain of signal transducing histidine kinase"/>
    <property type="match status" value="1"/>
</dbReference>
<sequence>MKRLELVLVVLCLLLVGSLVALSNKLNTNYAASEFTRLAEDGVQGLDSRIETYVQSLRGTLAFLNGNSNVSKEQFSRFVEDLKLAEFLPGINGIGFIEPVMESDLVAYAEEARASGYPEFQIKPDTPFEENFVIRHVFPEEPNAKAIGLNVTFESGRRNAALKARETGSPQLTPKINLVQDEMQEAGFLLLLPQYAEAGDQEGMQGQFLRWVYAPFVARNLLADLTPSLSRDYDLEVFDGRSAVTDALIFESASEQDRTGDYIASFTTEMYGRPWTLRFTSTRNFDVAFATFTPQVILVVGLISTAFLGYLLKSMRLRAENLRKIANTRARQIAEREDETRSLIENAITPVFLLDEADRIILANEAARNCFDIGTRKIEGTSFSAFVEQVPDTSPKDSNNAVGLTTDGRRLALNLQRNEWITHDGTRRTTAIVRDISAEIAAVHELSRTKTLYDQALQGARIGVFDIDISSGQSDVSDTWCSIMGLKAGCNEIDTQSNFMSRIHPEDKSVLEQADKDCISGKTSRSISEFRLRFGAEEWRWMRSDAVIVERAKDGTALRLIGTQQDITEERHARNALEASESQFRQVISAAPIGMALMDSSGKFAVVNHAFCELCGLNEKEIVEEKTLPDLMPTEDMKNIVRAVDGMIKNGDSTTYEGEHRLLRSDRTTRECLFHVSWTYNRNTDSNLFIAQIIDISEQKRVDRIKDEFVSTVSHELRTPLTSIKGALGLIKATAEGSMSASFSRLLDIASTNAERLTTIVNDILDLEKISSGEVNFDFQPVDLGSLISEAIGELTPFALQHQNELRTSLAEEALVVDADPTRLRQVLANLISNACKYSTPNTEVNLLVERIDDVAIVYVQNVGPGVPEAFRPHIFEAFSQADASDTRARGGTGLGLNISRQIVKRHNGKIGFESVADGVTVFWFTCPMSVRASQPSDRTADEGTEHPKRRKTVLHVENDLDFAEVIASGLVSKARVLQATTVAEARKLIASKNIDVVLLDWLLPDGDGLELIGEITAKLPEARIVSLSADSDRKPDPRVAVNLIKSRSAISTIAEKVLGIGHNDPKMRHYQNNLT</sequence>
<keyword evidence="6 12" id="KW-0812">Transmembrane</keyword>
<dbReference type="Gene3D" id="3.40.50.2300">
    <property type="match status" value="1"/>
</dbReference>
<dbReference type="SMART" id="SM00086">
    <property type="entry name" value="PAC"/>
    <property type="match status" value="2"/>
</dbReference>
<dbReference type="InterPro" id="IPR011006">
    <property type="entry name" value="CheY-like_superfamily"/>
</dbReference>
<comment type="subcellular location">
    <subcellularLocation>
        <location evidence="2">Membrane</location>
    </subcellularLocation>
</comment>
<dbReference type="Pfam" id="PF03924">
    <property type="entry name" value="CHASE"/>
    <property type="match status" value="1"/>
</dbReference>
<proteinExistence type="predicted"/>
<dbReference type="CDD" id="cd00130">
    <property type="entry name" value="PAS"/>
    <property type="match status" value="1"/>
</dbReference>
<feature type="domain" description="CHASE" evidence="17">
    <location>
        <begin position="66"/>
        <end position="278"/>
    </location>
</feature>
<evidence type="ECO:0000259" key="15">
    <source>
        <dbReference type="PROSITE" id="PS50112"/>
    </source>
</evidence>
<dbReference type="NCBIfam" id="TIGR00229">
    <property type="entry name" value="sensory_box"/>
    <property type="match status" value="1"/>
</dbReference>
<evidence type="ECO:0000256" key="12">
    <source>
        <dbReference type="SAM" id="Phobius"/>
    </source>
</evidence>
<dbReference type="SMART" id="SM00388">
    <property type="entry name" value="HisKA"/>
    <property type="match status" value="1"/>
</dbReference>
<dbReference type="PROSITE" id="PS50110">
    <property type="entry name" value="RESPONSE_REGULATORY"/>
    <property type="match status" value="1"/>
</dbReference>
<accession>A0A927D032</accession>
<comment type="catalytic activity">
    <reaction evidence="1">
        <text>ATP + protein L-histidine = ADP + protein N-phospho-L-histidine.</text>
        <dbReference type="EC" id="2.7.13.3"/>
    </reaction>
</comment>
<dbReference type="GO" id="GO:0000155">
    <property type="term" value="F:phosphorelay sensor kinase activity"/>
    <property type="evidence" value="ECO:0007669"/>
    <property type="project" value="InterPro"/>
</dbReference>
<feature type="domain" description="PAS" evidence="15">
    <location>
        <begin position="580"/>
        <end position="651"/>
    </location>
</feature>
<dbReference type="PANTHER" id="PTHR43047:SF72">
    <property type="entry name" value="OSMOSENSING HISTIDINE PROTEIN KINASE SLN1"/>
    <property type="match status" value="1"/>
</dbReference>
<evidence type="ECO:0000256" key="5">
    <source>
        <dbReference type="ARBA" id="ARBA00022679"/>
    </source>
</evidence>
<keyword evidence="10 12" id="KW-0472">Membrane</keyword>
<feature type="transmembrane region" description="Helical" evidence="12">
    <location>
        <begin position="287"/>
        <end position="312"/>
    </location>
</feature>
<gene>
    <name evidence="18" type="ORF">H9Q16_01540</name>
</gene>
<dbReference type="SMART" id="SM00091">
    <property type="entry name" value="PAS"/>
    <property type="match status" value="3"/>
</dbReference>
<evidence type="ECO:0000259" key="14">
    <source>
        <dbReference type="PROSITE" id="PS50110"/>
    </source>
</evidence>
<evidence type="ECO:0000256" key="4">
    <source>
        <dbReference type="ARBA" id="ARBA00022553"/>
    </source>
</evidence>
<dbReference type="InterPro" id="IPR005467">
    <property type="entry name" value="His_kinase_dom"/>
</dbReference>
<comment type="caution">
    <text evidence="18">The sequence shown here is derived from an EMBL/GenBank/DDBJ whole genome shotgun (WGS) entry which is preliminary data.</text>
</comment>
<dbReference type="PROSITE" id="PS50112">
    <property type="entry name" value="PAS"/>
    <property type="match status" value="1"/>
</dbReference>
<dbReference type="PROSITE" id="PS50839">
    <property type="entry name" value="CHASE"/>
    <property type="match status" value="1"/>
</dbReference>
<dbReference type="EMBL" id="JACTAG010000001">
    <property type="protein sequence ID" value="MBD3662598.1"/>
    <property type="molecule type" value="Genomic_DNA"/>
</dbReference>
<dbReference type="InterPro" id="IPR036097">
    <property type="entry name" value="HisK_dim/P_sf"/>
</dbReference>
<protein>
    <recommendedName>
        <fullName evidence="3">histidine kinase</fullName>
        <ecNumber evidence="3">2.7.13.3</ecNumber>
    </recommendedName>
</protein>
<dbReference type="PRINTS" id="PR00344">
    <property type="entry name" value="BCTRLSENSOR"/>
</dbReference>
<dbReference type="FunFam" id="3.30.565.10:FF:000006">
    <property type="entry name" value="Sensor histidine kinase WalK"/>
    <property type="match status" value="1"/>
</dbReference>
<keyword evidence="7" id="KW-0418">Kinase</keyword>
<evidence type="ECO:0000259" key="16">
    <source>
        <dbReference type="PROSITE" id="PS50113"/>
    </source>
</evidence>
<dbReference type="Gene3D" id="3.30.450.20">
    <property type="entry name" value="PAS domain"/>
    <property type="match status" value="3"/>
</dbReference>
<dbReference type="GO" id="GO:0005886">
    <property type="term" value="C:plasma membrane"/>
    <property type="evidence" value="ECO:0007669"/>
    <property type="project" value="TreeGrafter"/>
</dbReference>
<dbReference type="PROSITE" id="PS50109">
    <property type="entry name" value="HIS_KIN"/>
    <property type="match status" value="1"/>
</dbReference>
<dbReference type="InterPro" id="IPR006189">
    <property type="entry name" value="CHASE_dom"/>
</dbReference>
<keyword evidence="19" id="KW-1185">Reference proteome</keyword>
<dbReference type="SMART" id="SM00387">
    <property type="entry name" value="HATPase_c"/>
    <property type="match status" value="1"/>
</dbReference>
<dbReference type="CDD" id="cd00156">
    <property type="entry name" value="REC"/>
    <property type="match status" value="1"/>
</dbReference>
<evidence type="ECO:0000256" key="1">
    <source>
        <dbReference type="ARBA" id="ARBA00000085"/>
    </source>
</evidence>
<dbReference type="PROSITE" id="PS50113">
    <property type="entry name" value="PAC"/>
    <property type="match status" value="1"/>
</dbReference>
<dbReference type="InterPro" id="IPR000014">
    <property type="entry name" value="PAS"/>
</dbReference>
<dbReference type="Pfam" id="PF00989">
    <property type="entry name" value="PAS"/>
    <property type="match status" value="1"/>
</dbReference>
<name>A0A927D032_9RHOB</name>
<evidence type="ECO:0000256" key="8">
    <source>
        <dbReference type="ARBA" id="ARBA00022989"/>
    </source>
</evidence>
<dbReference type="Gene3D" id="3.30.565.10">
    <property type="entry name" value="Histidine kinase-like ATPase, C-terminal domain"/>
    <property type="match status" value="1"/>
</dbReference>
<dbReference type="Pfam" id="PF00072">
    <property type="entry name" value="Response_reg"/>
    <property type="match status" value="1"/>
</dbReference>
<dbReference type="CDD" id="cd00082">
    <property type="entry name" value="HisKA"/>
    <property type="match status" value="1"/>
</dbReference>
<dbReference type="FunFam" id="1.10.287.130:FF:000001">
    <property type="entry name" value="Two-component sensor histidine kinase"/>
    <property type="match status" value="1"/>
</dbReference>
<evidence type="ECO:0000256" key="6">
    <source>
        <dbReference type="ARBA" id="ARBA00022692"/>
    </source>
</evidence>
<evidence type="ECO:0000313" key="19">
    <source>
        <dbReference type="Proteomes" id="UP000635142"/>
    </source>
</evidence>
<dbReference type="SUPFAM" id="SSF52172">
    <property type="entry name" value="CheY-like"/>
    <property type="match status" value="1"/>
</dbReference>
<evidence type="ECO:0000256" key="10">
    <source>
        <dbReference type="ARBA" id="ARBA00023136"/>
    </source>
</evidence>
<dbReference type="SUPFAM" id="SSF55874">
    <property type="entry name" value="ATPase domain of HSP90 chaperone/DNA topoisomerase II/histidine kinase"/>
    <property type="match status" value="1"/>
</dbReference>
<dbReference type="GO" id="GO:0009927">
    <property type="term" value="F:histidine phosphotransfer kinase activity"/>
    <property type="evidence" value="ECO:0007669"/>
    <property type="project" value="TreeGrafter"/>
</dbReference>
<dbReference type="RefSeq" id="WP_191073620.1">
    <property type="nucleotide sequence ID" value="NZ_JACTAG010000001.1"/>
</dbReference>
<dbReference type="InterPro" id="IPR001610">
    <property type="entry name" value="PAC"/>
</dbReference>
<dbReference type="InterPro" id="IPR001789">
    <property type="entry name" value="Sig_transdc_resp-reg_receiver"/>
</dbReference>
<dbReference type="AlphaFoldDB" id="A0A927D032"/>
<evidence type="ECO:0000256" key="11">
    <source>
        <dbReference type="PROSITE-ProRule" id="PRU00169"/>
    </source>
</evidence>
<evidence type="ECO:0000256" key="3">
    <source>
        <dbReference type="ARBA" id="ARBA00012438"/>
    </source>
</evidence>
<dbReference type="InterPro" id="IPR000700">
    <property type="entry name" value="PAS-assoc_C"/>
</dbReference>
<dbReference type="Pfam" id="PF00512">
    <property type="entry name" value="HisKA"/>
    <property type="match status" value="1"/>
</dbReference>
<feature type="domain" description="PAC" evidence="16">
    <location>
        <begin position="526"/>
        <end position="579"/>
    </location>
</feature>
<dbReference type="SMART" id="SM00448">
    <property type="entry name" value="REC"/>
    <property type="match status" value="1"/>
</dbReference>
<dbReference type="InterPro" id="IPR004358">
    <property type="entry name" value="Sig_transdc_His_kin-like_C"/>
</dbReference>
<feature type="domain" description="Response regulatory" evidence="14">
    <location>
        <begin position="953"/>
        <end position="1062"/>
    </location>
</feature>
<keyword evidence="5" id="KW-0808">Transferase</keyword>
<dbReference type="Pfam" id="PF13188">
    <property type="entry name" value="PAS_8"/>
    <property type="match status" value="1"/>
</dbReference>
<feature type="modified residue" description="4-aspartylphosphate" evidence="11">
    <location>
        <position position="1001"/>
    </location>
</feature>
<organism evidence="18 19">
    <name type="scientific">Sulfitobacter aestuariivivens</name>
    <dbReference type="NCBI Taxonomy" id="2766981"/>
    <lineage>
        <taxon>Bacteria</taxon>
        <taxon>Pseudomonadati</taxon>
        <taxon>Pseudomonadota</taxon>
        <taxon>Alphaproteobacteria</taxon>
        <taxon>Rhodobacterales</taxon>
        <taxon>Roseobacteraceae</taxon>
        <taxon>Sulfitobacter</taxon>
    </lineage>
</organism>
<dbReference type="InterPro" id="IPR003661">
    <property type="entry name" value="HisK_dim/P_dom"/>
</dbReference>
<dbReference type="Gene3D" id="3.30.450.350">
    <property type="entry name" value="CHASE domain"/>
    <property type="match status" value="1"/>
</dbReference>
<dbReference type="Pfam" id="PF08447">
    <property type="entry name" value="PAS_3"/>
    <property type="match status" value="1"/>
</dbReference>
<dbReference type="SMART" id="SM01079">
    <property type="entry name" value="CHASE"/>
    <property type="match status" value="1"/>
</dbReference>
<dbReference type="InterPro" id="IPR035965">
    <property type="entry name" value="PAS-like_dom_sf"/>
</dbReference>
<dbReference type="GO" id="GO:0006355">
    <property type="term" value="P:regulation of DNA-templated transcription"/>
    <property type="evidence" value="ECO:0007669"/>
    <property type="project" value="InterPro"/>
</dbReference>
<keyword evidence="8 12" id="KW-1133">Transmembrane helix</keyword>
<feature type="domain" description="Histidine kinase" evidence="13">
    <location>
        <begin position="712"/>
        <end position="931"/>
    </location>
</feature>
<dbReference type="InterPro" id="IPR003594">
    <property type="entry name" value="HATPase_dom"/>
</dbReference>
<dbReference type="Gene3D" id="1.10.287.130">
    <property type="match status" value="1"/>
</dbReference>
<evidence type="ECO:0000256" key="7">
    <source>
        <dbReference type="ARBA" id="ARBA00022777"/>
    </source>
</evidence>
<dbReference type="InterPro" id="IPR013655">
    <property type="entry name" value="PAS_fold_3"/>
</dbReference>
<dbReference type="Pfam" id="PF02518">
    <property type="entry name" value="HATPase_c"/>
    <property type="match status" value="1"/>
</dbReference>
<evidence type="ECO:0000256" key="2">
    <source>
        <dbReference type="ARBA" id="ARBA00004370"/>
    </source>
</evidence>
<dbReference type="InterPro" id="IPR042240">
    <property type="entry name" value="CHASE_sf"/>
</dbReference>
<dbReference type="EC" id="2.7.13.3" evidence="3"/>
<keyword evidence="9" id="KW-0902">Two-component regulatory system</keyword>
<evidence type="ECO:0000259" key="17">
    <source>
        <dbReference type="PROSITE" id="PS50839"/>
    </source>
</evidence>
<evidence type="ECO:0000313" key="18">
    <source>
        <dbReference type="EMBL" id="MBD3662598.1"/>
    </source>
</evidence>
<dbReference type="InterPro" id="IPR036890">
    <property type="entry name" value="HATPase_C_sf"/>
</dbReference>
<dbReference type="PANTHER" id="PTHR43047">
    <property type="entry name" value="TWO-COMPONENT HISTIDINE PROTEIN KINASE"/>
    <property type="match status" value="1"/>
</dbReference>
<dbReference type="Proteomes" id="UP000635142">
    <property type="component" value="Unassembled WGS sequence"/>
</dbReference>